<gene>
    <name evidence="1" type="ORF">C8Q71DRAFT_136464</name>
</gene>
<evidence type="ECO:0000313" key="1">
    <source>
        <dbReference type="EMBL" id="KAH9835008.1"/>
    </source>
</evidence>
<keyword evidence="2" id="KW-1185">Reference proteome</keyword>
<sequence length="210" mass="23636">MAIASTSIFVPVVGLQASSPDGWWSFSNLHIHDDSDQIVLCRPHSPRIMSVTLDSSGVGLYSNHLPSQRLFGRRYIRDFKYWKRCLQAVIPRAALPGAQKTTAELRRSSASYISRVCFIFVRRLIPASISPTEWKPLAAQATALREPRLRLHRRGSSLLGLLHLLPSLNPLILRPWNLKAHSQIAGRFIQSASILHAFRCLRGLSPHLVY</sequence>
<organism evidence="1 2">
    <name type="scientific">Rhodofomes roseus</name>
    <dbReference type="NCBI Taxonomy" id="34475"/>
    <lineage>
        <taxon>Eukaryota</taxon>
        <taxon>Fungi</taxon>
        <taxon>Dikarya</taxon>
        <taxon>Basidiomycota</taxon>
        <taxon>Agaricomycotina</taxon>
        <taxon>Agaricomycetes</taxon>
        <taxon>Polyporales</taxon>
        <taxon>Rhodofomes</taxon>
    </lineage>
</organism>
<dbReference type="GeneID" id="71997246"/>
<reference evidence="1 2" key="1">
    <citation type="journal article" date="2021" name="Environ. Microbiol.">
        <title>Gene family expansions and transcriptome signatures uncover fungal adaptations to wood decay.</title>
        <authorList>
            <person name="Hage H."/>
            <person name="Miyauchi S."/>
            <person name="Viragh M."/>
            <person name="Drula E."/>
            <person name="Min B."/>
            <person name="Chaduli D."/>
            <person name="Navarro D."/>
            <person name="Favel A."/>
            <person name="Norest M."/>
            <person name="Lesage-Meessen L."/>
            <person name="Balint B."/>
            <person name="Merenyi Z."/>
            <person name="de Eugenio L."/>
            <person name="Morin E."/>
            <person name="Martinez A.T."/>
            <person name="Baldrian P."/>
            <person name="Stursova M."/>
            <person name="Martinez M.J."/>
            <person name="Novotny C."/>
            <person name="Magnuson J.K."/>
            <person name="Spatafora J.W."/>
            <person name="Maurice S."/>
            <person name="Pangilinan J."/>
            <person name="Andreopoulos W."/>
            <person name="LaButti K."/>
            <person name="Hundley H."/>
            <person name="Na H."/>
            <person name="Kuo A."/>
            <person name="Barry K."/>
            <person name="Lipzen A."/>
            <person name="Henrissat B."/>
            <person name="Riley R."/>
            <person name="Ahrendt S."/>
            <person name="Nagy L.G."/>
            <person name="Grigoriev I.V."/>
            <person name="Martin F."/>
            <person name="Rosso M.N."/>
        </authorList>
    </citation>
    <scope>NUCLEOTIDE SEQUENCE [LARGE SCALE GENOMIC DNA]</scope>
    <source>
        <strain evidence="1 2">CIRM-BRFM 1785</strain>
    </source>
</reference>
<accession>A0ABQ8KBX2</accession>
<evidence type="ECO:0000313" key="2">
    <source>
        <dbReference type="Proteomes" id="UP000814176"/>
    </source>
</evidence>
<protein>
    <submittedName>
        <fullName evidence="1">Uncharacterized protein</fullName>
    </submittedName>
</protein>
<dbReference type="Proteomes" id="UP000814176">
    <property type="component" value="Unassembled WGS sequence"/>
</dbReference>
<dbReference type="RefSeq" id="XP_047777494.1">
    <property type="nucleotide sequence ID" value="XM_047916514.1"/>
</dbReference>
<comment type="caution">
    <text evidence="1">The sequence shown here is derived from an EMBL/GenBank/DDBJ whole genome shotgun (WGS) entry which is preliminary data.</text>
</comment>
<name>A0ABQ8KBX2_9APHY</name>
<dbReference type="EMBL" id="JADCUA010000014">
    <property type="protein sequence ID" value="KAH9835008.1"/>
    <property type="molecule type" value="Genomic_DNA"/>
</dbReference>
<proteinExistence type="predicted"/>